<evidence type="ECO:0008006" key="2">
    <source>
        <dbReference type="Google" id="ProtNLM"/>
    </source>
</evidence>
<dbReference type="RefSeq" id="WP_156635654.1">
    <property type="nucleotide sequence ID" value="NZ_CACRTL010000029.1"/>
</dbReference>
<gene>
    <name evidence="1" type="ORF">CRLFYP8_02955</name>
</gene>
<proteinExistence type="predicted"/>
<reference evidence="1" key="1">
    <citation type="submission" date="2019-11" db="EMBL/GenBank/DDBJ databases">
        <authorList>
            <person name="Feng L."/>
        </authorList>
    </citation>
    <scope>NUCLEOTIDE SEQUENCE</scope>
    <source>
        <strain evidence="1">CramosumLFYP8</strain>
    </source>
</reference>
<name>A0A6N3C2P2_9FIRM</name>
<accession>A0A6N3C2P2</accession>
<organism evidence="1">
    <name type="scientific">Thomasclavelia ramosa</name>
    <dbReference type="NCBI Taxonomy" id="1547"/>
    <lineage>
        <taxon>Bacteria</taxon>
        <taxon>Bacillati</taxon>
        <taxon>Bacillota</taxon>
        <taxon>Erysipelotrichia</taxon>
        <taxon>Erysipelotrichales</taxon>
        <taxon>Coprobacillaceae</taxon>
        <taxon>Thomasclavelia</taxon>
    </lineage>
</organism>
<protein>
    <recommendedName>
        <fullName evidence="2">Replication terminator protein</fullName>
    </recommendedName>
</protein>
<dbReference type="AlphaFoldDB" id="A0A6N3C2P2"/>
<sequence>MDELVKAKDVKKIGILGIQNGQIIKNIDYELEKIIKNINDINTDDKPRELNVKIKIIPINNKKKLVIECTPTAKLRPLNTVQSTLFNIQETDKETGVILNKLQEIPDYADGQMNIDGEIMKAPEPIYIGVDM</sequence>
<dbReference type="EMBL" id="CACRTL010000029">
    <property type="protein sequence ID" value="VYU10322.1"/>
    <property type="molecule type" value="Genomic_DNA"/>
</dbReference>
<evidence type="ECO:0000313" key="1">
    <source>
        <dbReference type="EMBL" id="VYU10322.1"/>
    </source>
</evidence>